<evidence type="ECO:0000256" key="14">
    <source>
        <dbReference type="ARBA" id="ARBA00022842"/>
    </source>
</evidence>
<dbReference type="InterPro" id="IPR029061">
    <property type="entry name" value="THDP-binding"/>
</dbReference>
<evidence type="ECO:0000256" key="4">
    <source>
        <dbReference type="ARBA" id="ARBA00001946"/>
    </source>
</evidence>
<dbReference type="FunFam" id="3.40.50.970:FF:000076">
    <property type="entry name" value="Transketolase"/>
    <property type="match status" value="1"/>
</dbReference>
<dbReference type="SUPFAM" id="SSF52922">
    <property type="entry name" value="TK C-terminal domain-like"/>
    <property type="match status" value="1"/>
</dbReference>
<dbReference type="GO" id="GO:0004802">
    <property type="term" value="F:transketolase activity"/>
    <property type="evidence" value="ECO:0007669"/>
    <property type="project" value="UniProtKB-EC"/>
</dbReference>
<comment type="cofactor">
    <cofactor evidence="5">
        <name>thiamine diphosphate</name>
        <dbReference type="ChEBI" id="CHEBI:58937"/>
    </cofactor>
</comment>
<dbReference type="SUPFAM" id="SSF52518">
    <property type="entry name" value="Thiamin diphosphate-binding fold (THDP-binding)"/>
    <property type="match status" value="2"/>
</dbReference>
<evidence type="ECO:0000313" key="18">
    <source>
        <dbReference type="EMBL" id="AOE43251.1"/>
    </source>
</evidence>
<name>A0A1L2FUW1_9MYCE</name>
<dbReference type="PANTHER" id="PTHR43522:SF10">
    <property type="entry name" value="TRANSKETOLASE"/>
    <property type="match status" value="1"/>
</dbReference>
<evidence type="ECO:0000256" key="8">
    <source>
        <dbReference type="ARBA" id="ARBA00011738"/>
    </source>
</evidence>
<dbReference type="CDD" id="cd02012">
    <property type="entry name" value="TPP_TK"/>
    <property type="match status" value="1"/>
</dbReference>
<evidence type="ECO:0000259" key="17">
    <source>
        <dbReference type="SMART" id="SM00861"/>
    </source>
</evidence>
<dbReference type="InterPro" id="IPR020826">
    <property type="entry name" value="Transketolase_BS"/>
</dbReference>
<keyword evidence="14" id="KW-0460">Magnesium</keyword>
<evidence type="ECO:0000256" key="7">
    <source>
        <dbReference type="ARBA" id="ARBA00007131"/>
    </source>
</evidence>
<evidence type="ECO:0000256" key="1">
    <source>
        <dbReference type="ARBA" id="ARBA00001913"/>
    </source>
</evidence>
<dbReference type="InterPro" id="IPR009014">
    <property type="entry name" value="Transketo_C/PFOR_II"/>
</dbReference>
<dbReference type="AlphaFoldDB" id="A0A1L2FUW1"/>
<dbReference type="GO" id="GO:0046872">
    <property type="term" value="F:metal ion binding"/>
    <property type="evidence" value="ECO:0007669"/>
    <property type="project" value="UniProtKB-KW"/>
</dbReference>
<evidence type="ECO:0000256" key="13">
    <source>
        <dbReference type="ARBA" id="ARBA00022837"/>
    </source>
</evidence>
<comment type="cofactor">
    <cofactor evidence="3">
        <name>Co(2+)</name>
        <dbReference type="ChEBI" id="CHEBI:48828"/>
    </cofactor>
</comment>
<dbReference type="Pfam" id="PF02779">
    <property type="entry name" value="Transket_pyr"/>
    <property type="match status" value="1"/>
</dbReference>
<comment type="cofactor">
    <cofactor evidence="2">
        <name>Mn(2+)</name>
        <dbReference type="ChEBI" id="CHEBI:29035"/>
    </cofactor>
</comment>
<feature type="domain" description="Transketolase-like pyrimidine-binding" evidence="17">
    <location>
        <begin position="360"/>
        <end position="531"/>
    </location>
</feature>
<dbReference type="InterPro" id="IPR005474">
    <property type="entry name" value="Transketolase_N"/>
</dbReference>
<dbReference type="Pfam" id="PF22613">
    <property type="entry name" value="Transketolase_C_1"/>
    <property type="match status" value="1"/>
</dbReference>
<dbReference type="PROSITE" id="PS00802">
    <property type="entry name" value="TRANSKETOLASE_2"/>
    <property type="match status" value="1"/>
</dbReference>
<evidence type="ECO:0000256" key="10">
    <source>
        <dbReference type="ARBA" id="ARBA00016662"/>
    </source>
</evidence>
<evidence type="ECO:0000256" key="6">
    <source>
        <dbReference type="ARBA" id="ARBA00002931"/>
    </source>
</evidence>
<dbReference type="SMART" id="SM00861">
    <property type="entry name" value="Transket_pyr"/>
    <property type="match status" value="1"/>
</dbReference>
<dbReference type="InterPro" id="IPR033247">
    <property type="entry name" value="Transketolase_fam"/>
</dbReference>
<evidence type="ECO:0000256" key="5">
    <source>
        <dbReference type="ARBA" id="ARBA00001964"/>
    </source>
</evidence>
<dbReference type="Pfam" id="PF00456">
    <property type="entry name" value="Transketolase_N"/>
    <property type="match status" value="1"/>
</dbReference>
<dbReference type="EMBL" id="KX539407">
    <property type="protein sequence ID" value="AOE43251.1"/>
    <property type="molecule type" value="Genomic_DNA"/>
</dbReference>
<keyword evidence="15" id="KW-0786">Thiamine pyrophosphate</keyword>
<dbReference type="FunFam" id="3.40.50.920:FF:000003">
    <property type="entry name" value="Transketolase"/>
    <property type="match status" value="1"/>
</dbReference>
<evidence type="ECO:0000256" key="15">
    <source>
        <dbReference type="ARBA" id="ARBA00023052"/>
    </source>
</evidence>
<evidence type="ECO:0000256" key="2">
    <source>
        <dbReference type="ARBA" id="ARBA00001936"/>
    </source>
</evidence>
<dbReference type="GO" id="GO:0006098">
    <property type="term" value="P:pentose-phosphate shunt"/>
    <property type="evidence" value="ECO:0007669"/>
    <property type="project" value="TreeGrafter"/>
</dbReference>
<comment type="cofactor">
    <cofactor evidence="1">
        <name>Ca(2+)</name>
        <dbReference type="ChEBI" id="CHEBI:29108"/>
    </cofactor>
</comment>
<dbReference type="Gene3D" id="3.40.50.970">
    <property type="match status" value="2"/>
</dbReference>
<sequence length="671" mass="72055">MSGIDIKSLERACNESRGLSMDAVAKAASGHLGLPLGSAEIGGVLFGHSLHYNPEKVCTYHLSFKNISIPFHSFIHLTPYSYPLTKYIAQISLDDIKNFRQLHSKTPGHPEFHETPGVEATTGPLGQGIGNAVGIATAAKMSAARFNTEQHKIFDQKVVVLCGDGCLQEGISQEALSFAGHQRLDNLILFYDSNDVTLDAMANETQSEDSVKRFEALEFEVQLVKNGNSLADLNAAYERARTSTSGRPQAIIVKTTIAKGIPEVEGTNKGHGEAGVKFVEASRKALGLPEERFFVSAETRQYFAQHKQQQLANYAVWEATYAAWRAANPALATLLDSASAAVDVHALLAKIPEFNPADTIATRKAGSDVLQPIAAAQPLLISGSADLHGSTLNYIKDAGDFTVKNRGGRNIKFGIREHAMGAMLNGFAYHGTFRPSGATFLVFSDYLRASIRIAALSNLPVTYIFTHDSIGVGEDGPTHQPVETVSGLRMLPNLDVIRPADPEETAAAFAAGFSRPDGPTLLALSRQNLPNLHACADAKTRREGVLHGGYVLVKETGALRVILIATGSEVQHAVAAAKQLGEGVRVVSMPCTERFDRQPAEYREAVLPSSVRARVAIEAGVTAFWYKYVGLDGHVIGIDRFGMSAPGATVMKQLGITADSVVDAAKKLLSK</sequence>
<dbReference type="PROSITE" id="PS00801">
    <property type="entry name" value="TRANSKETOLASE_1"/>
    <property type="match status" value="1"/>
</dbReference>
<gene>
    <name evidence="18" type="primary">tkt-2</name>
</gene>
<keyword evidence="12" id="KW-0479">Metal-binding</keyword>
<evidence type="ECO:0000256" key="12">
    <source>
        <dbReference type="ARBA" id="ARBA00022723"/>
    </source>
</evidence>
<protein>
    <recommendedName>
        <fullName evidence="10">Transketolase</fullName>
        <ecNumber evidence="9">2.2.1.1</ecNumber>
    </recommendedName>
</protein>
<organism evidence="18">
    <name type="scientific">Rostrostelium ellipticum</name>
    <dbReference type="NCBI Taxonomy" id="361140"/>
    <lineage>
        <taxon>Eukaryota</taxon>
        <taxon>Amoebozoa</taxon>
        <taxon>Evosea</taxon>
        <taxon>Eumycetozoa</taxon>
        <taxon>Dictyostelia</taxon>
        <taxon>Acytosteliales</taxon>
        <taxon>Acytosteliaceae</taxon>
        <taxon>Rostrostelium</taxon>
    </lineage>
</organism>
<comment type="function">
    <text evidence="6">Catalyzes the transfer of a two-carbon ketol group from a ketose donor to an aldose acceptor, via a covalent intermediate with the cofactor thiamine pyrophosphate.</text>
</comment>
<evidence type="ECO:0000256" key="3">
    <source>
        <dbReference type="ARBA" id="ARBA00001941"/>
    </source>
</evidence>
<proteinExistence type="inferred from homology"/>
<evidence type="ECO:0000256" key="9">
    <source>
        <dbReference type="ARBA" id="ARBA00013152"/>
    </source>
</evidence>
<dbReference type="InterPro" id="IPR005475">
    <property type="entry name" value="Transketolase-like_Pyr-bd"/>
</dbReference>
<dbReference type="Gene3D" id="3.40.50.920">
    <property type="match status" value="1"/>
</dbReference>
<comment type="similarity">
    <text evidence="7">Belongs to the transketolase family.</text>
</comment>
<comment type="cofactor">
    <cofactor evidence="4">
        <name>Mg(2+)</name>
        <dbReference type="ChEBI" id="CHEBI:18420"/>
    </cofactor>
</comment>
<reference evidence="18" key="1">
    <citation type="submission" date="2016-06" db="EMBL/GenBank/DDBJ databases">
        <title>A core phylogeny of Dictyostelia derived from 50 functionally divergent proteins retrieved from five existing and six newly sequenced genomes.</title>
        <authorList>
            <person name="Singh R."/>
            <person name="Schilde C."/>
            <person name="Gezzard T."/>
            <person name="Schaap P."/>
        </authorList>
    </citation>
    <scope>NUCLEOTIDE SEQUENCE</scope>
    <source>
        <strain evidence="18">AE2</strain>
    </source>
</reference>
<keyword evidence="11" id="KW-0808">Transferase</keyword>
<keyword evidence="13" id="KW-0106">Calcium</keyword>
<evidence type="ECO:0000256" key="16">
    <source>
        <dbReference type="ARBA" id="ARBA00049473"/>
    </source>
</evidence>
<dbReference type="CDD" id="cd07033">
    <property type="entry name" value="TPP_PYR_DXS_TK_like"/>
    <property type="match status" value="1"/>
</dbReference>
<dbReference type="InterPro" id="IPR055152">
    <property type="entry name" value="Transketolase-like_C_2"/>
</dbReference>
<dbReference type="InterPro" id="IPR049557">
    <property type="entry name" value="Transketolase_CS"/>
</dbReference>
<evidence type="ECO:0000256" key="11">
    <source>
        <dbReference type="ARBA" id="ARBA00022679"/>
    </source>
</evidence>
<dbReference type="GO" id="GO:0005829">
    <property type="term" value="C:cytosol"/>
    <property type="evidence" value="ECO:0007669"/>
    <property type="project" value="TreeGrafter"/>
</dbReference>
<dbReference type="PANTHER" id="PTHR43522">
    <property type="entry name" value="TRANSKETOLASE"/>
    <property type="match status" value="1"/>
</dbReference>
<comment type="subunit">
    <text evidence="8">Homodimer.</text>
</comment>
<comment type="catalytic activity">
    <reaction evidence="16">
        <text>D-sedoheptulose 7-phosphate + D-glyceraldehyde 3-phosphate = aldehydo-D-ribose 5-phosphate + D-xylulose 5-phosphate</text>
        <dbReference type="Rhea" id="RHEA:10508"/>
        <dbReference type="ChEBI" id="CHEBI:57483"/>
        <dbReference type="ChEBI" id="CHEBI:57737"/>
        <dbReference type="ChEBI" id="CHEBI:58273"/>
        <dbReference type="ChEBI" id="CHEBI:59776"/>
        <dbReference type="EC" id="2.2.1.1"/>
    </reaction>
</comment>
<accession>A0A1L2FUW1</accession>
<dbReference type="EC" id="2.2.1.1" evidence="9"/>